<organism evidence="5 6">
    <name type="scientific">Phytophthora oleae</name>
    <dbReference type="NCBI Taxonomy" id="2107226"/>
    <lineage>
        <taxon>Eukaryota</taxon>
        <taxon>Sar</taxon>
        <taxon>Stramenopiles</taxon>
        <taxon>Oomycota</taxon>
        <taxon>Peronosporomycetes</taxon>
        <taxon>Peronosporales</taxon>
        <taxon>Peronosporaceae</taxon>
        <taxon>Phytophthora</taxon>
    </lineage>
</organism>
<keyword evidence="6" id="KW-1185">Reference proteome</keyword>
<name>A0ABD3EVU3_9STRA</name>
<feature type="domain" description="Crinkler effector protein N-terminal" evidence="4">
    <location>
        <begin position="35"/>
        <end position="139"/>
    </location>
</feature>
<sequence>MLDVGRSVLPEHEVVQMINLFSWLFLLAGEAGLRVYGEGSVFSVEIKRNAKGEALQKAIFDGQRYHERFSFPPSELTLYLAGKKEGEEIKWLKDDDNLDALLQGDVDKQYMKMRSSWILESYFGGNFQPGRQDIHVLVELPEAAACAQPMLRAVFWLVTGSVENALHTRGVRGRLYQIADAELGYYDPTNVLSDNKARAFWYTNNDLQINVLFKKEAHALYFQSRLRAEFVTIPITSLVSEAPCPRKQERIYSDEYGAQESASPQGSMSSFPSDLSVIDPTTPVFKYQRIEADGVFGPYGKAESAHLMLRSHCRKFATSYEKYDDDDNNRLALSRLMHCAYDGLGFDFPMVNMEVVGVSVRPVFDKRYKVDLHVSVYSQDYYAFLLKWLKDESSDTSDPLVMKTFVHVEDPVIFCECMAWNHKNIEQLRQDYFSMNWAMM</sequence>
<comment type="subcellular location">
    <subcellularLocation>
        <location evidence="1">Host cell</location>
    </subcellularLocation>
    <subcellularLocation>
        <location evidence="2">Secreted</location>
    </subcellularLocation>
</comment>
<dbReference type="EMBL" id="JBIMZQ010000053">
    <property type="protein sequence ID" value="KAL3658578.1"/>
    <property type="molecule type" value="Genomic_DNA"/>
</dbReference>
<evidence type="ECO:0000259" key="4">
    <source>
        <dbReference type="Pfam" id="PF20147"/>
    </source>
</evidence>
<comment type="caution">
    <text evidence="5">The sequence shown here is derived from an EMBL/GenBank/DDBJ whole genome shotgun (WGS) entry which is preliminary data.</text>
</comment>
<evidence type="ECO:0000313" key="6">
    <source>
        <dbReference type="Proteomes" id="UP001632037"/>
    </source>
</evidence>
<dbReference type="AlphaFoldDB" id="A0ABD3EVU3"/>
<dbReference type="Pfam" id="PF20147">
    <property type="entry name" value="Crinkler"/>
    <property type="match status" value="1"/>
</dbReference>
<evidence type="ECO:0000256" key="3">
    <source>
        <dbReference type="ARBA" id="ARBA00022525"/>
    </source>
</evidence>
<dbReference type="InterPro" id="IPR045379">
    <property type="entry name" value="Crinkler_N"/>
</dbReference>
<protein>
    <recommendedName>
        <fullName evidence="4">Crinkler effector protein N-terminal domain-containing protein</fullName>
    </recommendedName>
</protein>
<reference evidence="5 6" key="1">
    <citation type="submission" date="2024-09" db="EMBL/GenBank/DDBJ databases">
        <title>Genome sequencing and assembly of Phytophthora oleae, isolate VK10A, causative agent of rot of olive drupes.</title>
        <authorList>
            <person name="Conti Taguali S."/>
            <person name="Riolo M."/>
            <person name="La Spada F."/>
            <person name="Cacciola S.O."/>
            <person name="Dionisio G."/>
        </authorList>
    </citation>
    <scope>NUCLEOTIDE SEQUENCE [LARGE SCALE GENOMIC DNA]</scope>
    <source>
        <strain evidence="5 6">VK10A</strain>
    </source>
</reference>
<evidence type="ECO:0000256" key="2">
    <source>
        <dbReference type="ARBA" id="ARBA00004613"/>
    </source>
</evidence>
<accession>A0ABD3EVU3</accession>
<keyword evidence="3" id="KW-0964">Secreted</keyword>
<proteinExistence type="predicted"/>
<dbReference type="Proteomes" id="UP001632037">
    <property type="component" value="Unassembled WGS sequence"/>
</dbReference>
<dbReference type="GO" id="GO:0043657">
    <property type="term" value="C:host cell"/>
    <property type="evidence" value="ECO:0007669"/>
    <property type="project" value="UniProtKB-SubCell"/>
</dbReference>
<evidence type="ECO:0000256" key="1">
    <source>
        <dbReference type="ARBA" id="ARBA00004340"/>
    </source>
</evidence>
<gene>
    <name evidence="5" type="ORF">V7S43_016462</name>
</gene>
<dbReference type="GO" id="GO:0005576">
    <property type="term" value="C:extracellular region"/>
    <property type="evidence" value="ECO:0007669"/>
    <property type="project" value="UniProtKB-SubCell"/>
</dbReference>
<evidence type="ECO:0000313" key="5">
    <source>
        <dbReference type="EMBL" id="KAL3658578.1"/>
    </source>
</evidence>